<dbReference type="GO" id="GO:0005198">
    <property type="term" value="F:structural molecule activity"/>
    <property type="evidence" value="ECO:0007669"/>
    <property type="project" value="InterPro"/>
</dbReference>
<keyword evidence="2 3" id="KW-0175">Coiled coil</keyword>
<evidence type="ECO:0000256" key="1">
    <source>
        <dbReference type="ARBA" id="ARBA00022754"/>
    </source>
</evidence>
<feature type="coiled-coil region" evidence="3">
    <location>
        <begin position="1"/>
        <end position="28"/>
    </location>
</feature>
<dbReference type="Gene3D" id="1.20.5.500">
    <property type="entry name" value="Single helix bin"/>
    <property type="match status" value="1"/>
</dbReference>
<dbReference type="AlphaFoldDB" id="A0A8T2JVD2"/>
<dbReference type="EMBL" id="JAACNH010000003">
    <property type="protein sequence ID" value="KAG8447878.1"/>
    <property type="molecule type" value="Genomic_DNA"/>
</dbReference>
<dbReference type="Gene3D" id="1.20.5.1160">
    <property type="entry name" value="Vasodilator-stimulated phosphoprotein"/>
    <property type="match status" value="1"/>
</dbReference>
<name>A0A8T2JVD2_9PIPI</name>
<protein>
    <recommendedName>
        <fullName evidence="4">IF rod domain-containing protein</fullName>
    </recommendedName>
</protein>
<dbReference type="InterPro" id="IPR002957">
    <property type="entry name" value="Keratin_I"/>
</dbReference>
<evidence type="ECO:0000313" key="6">
    <source>
        <dbReference type="Proteomes" id="UP000812440"/>
    </source>
</evidence>
<dbReference type="InterPro" id="IPR039008">
    <property type="entry name" value="IF_rod_dom"/>
</dbReference>
<dbReference type="Proteomes" id="UP000812440">
    <property type="component" value="Chromosome 8_10"/>
</dbReference>
<dbReference type="OrthoDB" id="2441647at2759"/>
<proteinExistence type="predicted"/>
<dbReference type="PANTHER" id="PTHR23239:SF354">
    <property type="entry name" value="KERATIN, TYPE I CYTOSKELETAL 18"/>
    <property type="match status" value="1"/>
</dbReference>
<evidence type="ECO:0000259" key="4">
    <source>
        <dbReference type="SMART" id="SM01391"/>
    </source>
</evidence>
<comment type="caution">
    <text evidence="5">The sequence shown here is derived from an EMBL/GenBank/DDBJ whole genome shotgun (WGS) entry which is preliminary data.</text>
</comment>
<evidence type="ECO:0000256" key="2">
    <source>
        <dbReference type="ARBA" id="ARBA00023054"/>
    </source>
</evidence>
<dbReference type="Gene3D" id="1.20.5.170">
    <property type="match status" value="1"/>
</dbReference>
<dbReference type="SUPFAM" id="SSF64593">
    <property type="entry name" value="Intermediate filament protein, coiled coil region"/>
    <property type="match status" value="2"/>
</dbReference>
<organism evidence="5 6">
    <name type="scientific">Hymenochirus boettgeri</name>
    <name type="common">Congo dwarf clawed frog</name>
    <dbReference type="NCBI Taxonomy" id="247094"/>
    <lineage>
        <taxon>Eukaryota</taxon>
        <taxon>Metazoa</taxon>
        <taxon>Chordata</taxon>
        <taxon>Craniata</taxon>
        <taxon>Vertebrata</taxon>
        <taxon>Euteleostomi</taxon>
        <taxon>Amphibia</taxon>
        <taxon>Batrachia</taxon>
        <taxon>Anura</taxon>
        <taxon>Pipoidea</taxon>
        <taxon>Pipidae</taxon>
        <taxon>Pipinae</taxon>
        <taxon>Hymenochirus</taxon>
    </lineage>
</organism>
<dbReference type="SMART" id="SM01391">
    <property type="entry name" value="Filament"/>
    <property type="match status" value="1"/>
</dbReference>
<keyword evidence="1" id="KW-0403">Intermediate filament</keyword>
<gene>
    <name evidence="5" type="ORF">GDO86_015116</name>
</gene>
<accession>A0A8T2JVD2</accession>
<reference evidence="5" key="1">
    <citation type="thesis" date="2020" institute="ProQuest LLC" country="789 East Eisenhower Parkway, Ann Arbor, MI, USA">
        <title>Comparative Genomics and Chromosome Evolution.</title>
        <authorList>
            <person name="Mudd A.B."/>
        </authorList>
    </citation>
    <scope>NUCLEOTIDE SEQUENCE</scope>
    <source>
        <strain evidence="5">Female2</strain>
        <tissue evidence="5">Blood</tissue>
    </source>
</reference>
<dbReference type="GO" id="GO:0005882">
    <property type="term" value="C:intermediate filament"/>
    <property type="evidence" value="ECO:0007669"/>
    <property type="project" value="UniProtKB-KW"/>
</dbReference>
<sequence length="357" mass="40942">MQDLNNRLASYLEKVTSLENSNKQLEVQIREKVLDIKPKQKDFSAQFNLIKNLQNQITDSVIQNTKLLLAIDNNKLAVDDFRVKWNTESAIRHCVEKDLHAITKVKEDHDSVNYSMKIELEGLESELLSLKNNHIKDLELAKESAAKGRVEVEVDAVQGPDLNSILSDIRSQYEDIMNKNKEEADALFQAQCEDVNLRLERESQESQTAQTELKEQKSILQRLQLELDSLYNQVNALKQDLDATQHGYKNELDRLQKQVSSVELELAEVGQTVQNNKLEYEALLRIKETLEAEIAEYRRLLEGDYEQKAVPPEPKQPDIRTKKIIKIVTQTLVDGKLVDESSEIEEYENAEKGGAKK</sequence>
<dbReference type="PRINTS" id="PR01248">
    <property type="entry name" value="TYPE1KERATIN"/>
</dbReference>
<feature type="coiled-coil region" evidence="3">
    <location>
        <begin position="192"/>
        <end position="307"/>
    </location>
</feature>
<dbReference type="Pfam" id="PF00038">
    <property type="entry name" value="Filament"/>
    <property type="match status" value="1"/>
</dbReference>
<keyword evidence="6" id="KW-1185">Reference proteome</keyword>
<evidence type="ECO:0000313" key="5">
    <source>
        <dbReference type="EMBL" id="KAG8447878.1"/>
    </source>
</evidence>
<feature type="domain" description="IF rod" evidence="4">
    <location>
        <begin position="1"/>
        <end position="307"/>
    </location>
</feature>
<dbReference type="PANTHER" id="PTHR23239">
    <property type="entry name" value="INTERMEDIATE FILAMENT"/>
    <property type="match status" value="1"/>
</dbReference>
<evidence type="ECO:0000256" key="3">
    <source>
        <dbReference type="SAM" id="Coils"/>
    </source>
</evidence>